<keyword evidence="5" id="KW-0378">Hydrolase</keyword>
<dbReference type="InterPro" id="IPR026891">
    <property type="entry name" value="Fn3-like"/>
</dbReference>
<evidence type="ECO:0000256" key="5">
    <source>
        <dbReference type="ARBA" id="ARBA00022801"/>
    </source>
</evidence>
<dbReference type="Proteomes" id="UP001175261">
    <property type="component" value="Unassembled WGS sequence"/>
</dbReference>
<dbReference type="Gene3D" id="2.60.40.10">
    <property type="entry name" value="Immunoglobulins"/>
    <property type="match status" value="1"/>
</dbReference>
<evidence type="ECO:0000313" key="14">
    <source>
        <dbReference type="Proteomes" id="UP001175261"/>
    </source>
</evidence>
<dbReference type="GO" id="GO:0009044">
    <property type="term" value="F:xylan 1,4-beta-xylosidase activity"/>
    <property type="evidence" value="ECO:0007669"/>
    <property type="project" value="UniProtKB-EC"/>
</dbReference>
<keyword evidence="3" id="KW-0858">Xylan degradation</keyword>
<dbReference type="SUPFAM" id="SSF52279">
    <property type="entry name" value="Beta-D-glucan exohydrolase, C-terminal domain"/>
    <property type="match status" value="1"/>
</dbReference>
<evidence type="ECO:0000256" key="1">
    <source>
        <dbReference type="ARBA" id="ARBA00004851"/>
    </source>
</evidence>
<evidence type="ECO:0000256" key="9">
    <source>
        <dbReference type="ARBA" id="ARBA00023326"/>
    </source>
</evidence>
<keyword evidence="6" id="KW-0325">Glycoprotein</keyword>
<gene>
    <name evidence="13" type="ORF">NLU13_6651</name>
</gene>
<protein>
    <recommendedName>
        <fullName evidence="11">xylan 1,4-beta-xylosidase</fullName>
        <ecNumber evidence="11">3.2.1.37</ecNumber>
    </recommendedName>
</protein>
<evidence type="ECO:0000259" key="12">
    <source>
        <dbReference type="SMART" id="SM01217"/>
    </source>
</evidence>
<dbReference type="GO" id="GO:0031222">
    <property type="term" value="P:arabinan catabolic process"/>
    <property type="evidence" value="ECO:0007669"/>
    <property type="project" value="TreeGrafter"/>
</dbReference>
<dbReference type="Gene3D" id="3.40.50.1700">
    <property type="entry name" value="Glycoside hydrolase family 3 C-terminal domain"/>
    <property type="match status" value="1"/>
</dbReference>
<dbReference type="InterPro" id="IPR036881">
    <property type="entry name" value="Glyco_hydro_3_C_sf"/>
</dbReference>
<organism evidence="13 14">
    <name type="scientific">Sarocladium strictum</name>
    <name type="common">Black bundle disease fungus</name>
    <name type="synonym">Acremonium strictum</name>
    <dbReference type="NCBI Taxonomy" id="5046"/>
    <lineage>
        <taxon>Eukaryota</taxon>
        <taxon>Fungi</taxon>
        <taxon>Dikarya</taxon>
        <taxon>Ascomycota</taxon>
        <taxon>Pezizomycotina</taxon>
        <taxon>Sordariomycetes</taxon>
        <taxon>Hypocreomycetidae</taxon>
        <taxon>Hypocreales</taxon>
        <taxon>Sarocladiaceae</taxon>
        <taxon>Sarocladium</taxon>
    </lineage>
</organism>
<evidence type="ECO:0000256" key="6">
    <source>
        <dbReference type="ARBA" id="ARBA00023180"/>
    </source>
</evidence>
<evidence type="ECO:0000256" key="3">
    <source>
        <dbReference type="ARBA" id="ARBA00022651"/>
    </source>
</evidence>
<dbReference type="PANTHER" id="PTHR42721">
    <property type="entry name" value="SUGAR HYDROLASE-RELATED"/>
    <property type="match status" value="1"/>
</dbReference>
<evidence type="ECO:0000256" key="10">
    <source>
        <dbReference type="ARBA" id="ARBA00024574"/>
    </source>
</evidence>
<keyword evidence="7" id="KW-0119">Carbohydrate metabolism</keyword>
<sequence length="706" mass="76812">MSGGLTCAWNSEEALHGLAGSPGVNFAASGEWSYATSFPAPIVMGAAFDDELIEKVATVISTEARAYNNVNRSGLDYWTPNINPYRDPRWGRGHETPGEDPFHIKSYVKSLLQGLQGGVNPQTLKIIATCKHFTAYDIEDWHGNERYGFDAIINSQDLAEYYMQPFQQCARDSKAGSFMCSYNALNGVPTCADPYILQDLLRTHWNWTDPGNYVVSDCDAVQNAYLPHGFKPTREETVAAALQAGTDLDCGQYYPLHLPDAFSQGLFNETVVDNALVKLYSALVRLGYFDPESSSSYRSLGWTDVSTPDSENLARQAAEEGIVLLKNNGILPLKVPDDNNSQKLSVAFIGGWANGTTIMQGTYAGPAPYLHSALMAAQNRTGINALYAGSPGDPTTDGYPRAIAAAQQADVIVYMDGPTTADESESNDRNLIRWSGERIDIMTQLAGMGKPFIIAQMGDQIDNAPFLKHENVSAIIWGGYPGQAGGDAILNILTGEVAPAGRLPVTEYPADYVNQVPMTDMSLRPNKATGNPGRTYMWYNNATLPFGYGLHYTNFSVSVENVKGNNKKSEWAISDLATGCSETYKDLCPFLNVTVSVENAGQVTSDYVALGFLAGDHGPSPRPLKRLVAYTRLHDVKPGSSSKTTTSLSLSLGSLARHNERGDLVLYPGEYKFLVDVPTAAEWTFALTGEELVLDKWPQPRGRAGT</sequence>
<keyword evidence="14" id="KW-1185">Reference proteome</keyword>
<dbReference type="InterPro" id="IPR002772">
    <property type="entry name" value="Glyco_hydro_3_C"/>
</dbReference>
<dbReference type="PANTHER" id="PTHR42721:SF3">
    <property type="entry name" value="BETA-D-XYLOSIDASE 5-RELATED"/>
    <property type="match status" value="1"/>
</dbReference>
<comment type="similarity">
    <text evidence="2">Belongs to the glycosyl hydrolase 3 family.</text>
</comment>
<comment type="catalytic activity">
    <reaction evidence="10">
        <text>Hydrolysis of (1-&gt;4)-beta-D-xylans, to remove successive D-xylose residues from the non-reducing termini.</text>
        <dbReference type="EC" id="3.2.1.37"/>
    </reaction>
</comment>
<dbReference type="Pfam" id="PF14310">
    <property type="entry name" value="Fn3-like"/>
    <property type="match status" value="1"/>
</dbReference>
<comment type="pathway">
    <text evidence="1">Glycan degradation; xylan degradation.</text>
</comment>
<accession>A0AA39GGA8</accession>
<feature type="domain" description="Fibronectin type III-like" evidence="12">
    <location>
        <begin position="607"/>
        <end position="679"/>
    </location>
</feature>
<dbReference type="GO" id="GO:0046556">
    <property type="term" value="F:alpha-L-arabinofuranosidase activity"/>
    <property type="evidence" value="ECO:0007669"/>
    <property type="project" value="TreeGrafter"/>
</dbReference>
<dbReference type="InterPro" id="IPR036962">
    <property type="entry name" value="Glyco_hydro_3_N_sf"/>
</dbReference>
<dbReference type="Pfam" id="PF00933">
    <property type="entry name" value="Glyco_hydro_3"/>
    <property type="match status" value="1"/>
</dbReference>
<dbReference type="EMBL" id="JAPDFR010000005">
    <property type="protein sequence ID" value="KAK0386815.1"/>
    <property type="molecule type" value="Genomic_DNA"/>
</dbReference>
<dbReference type="InterPro" id="IPR017853">
    <property type="entry name" value="GH"/>
</dbReference>
<dbReference type="SUPFAM" id="SSF51445">
    <property type="entry name" value="(Trans)glycosidases"/>
    <property type="match status" value="1"/>
</dbReference>
<dbReference type="EC" id="3.2.1.37" evidence="11"/>
<dbReference type="InterPro" id="IPR044993">
    <property type="entry name" value="BXL"/>
</dbReference>
<reference evidence="13" key="1">
    <citation type="submission" date="2022-10" db="EMBL/GenBank/DDBJ databases">
        <title>Determination and structural analysis of whole genome sequence of Sarocladium strictum F4-1.</title>
        <authorList>
            <person name="Hu L."/>
            <person name="Jiang Y."/>
        </authorList>
    </citation>
    <scope>NUCLEOTIDE SEQUENCE</scope>
    <source>
        <strain evidence="13">F4-1</strain>
    </source>
</reference>
<dbReference type="Gene3D" id="3.20.20.300">
    <property type="entry name" value="Glycoside hydrolase, family 3, N-terminal domain"/>
    <property type="match status" value="1"/>
</dbReference>
<evidence type="ECO:0000256" key="11">
    <source>
        <dbReference type="ARBA" id="ARBA00026107"/>
    </source>
</evidence>
<evidence type="ECO:0000256" key="8">
    <source>
        <dbReference type="ARBA" id="ARBA00023295"/>
    </source>
</evidence>
<keyword evidence="9" id="KW-0624">Polysaccharide degradation</keyword>
<dbReference type="Pfam" id="PF01915">
    <property type="entry name" value="Glyco_hydro_3_C"/>
    <property type="match status" value="1"/>
</dbReference>
<comment type="caution">
    <text evidence="13">The sequence shown here is derived from an EMBL/GenBank/DDBJ whole genome shotgun (WGS) entry which is preliminary data.</text>
</comment>
<evidence type="ECO:0000256" key="2">
    <source>
        <dbReference type="ARBA" id="ARBA00005336"/>
    </source>
</evidence>
<dbReference type="SMART" id="SM01217">
    <property type="entry name" value="Fn3_like"/>
    <property type="match status" value="1"/>
</dbReference>
<dbReference type="GO" id="GO:0045493">
    <property type="term" value="P:xylan catabolic process"/>
    <property type="evidence" value="ECO:0007669"/>
    <property type="project" value="UniProtKB-KW"/>
</dbReference>
<dbReference type="AlphaFoldDB" id="A0AA39GGA8"/>
<keyword evidence="4" id="KW-0732">Signal</keyword>
<keyword evidence="8" id="KW-0326">Glycosidase</keyword>
<evidence type="ECO:0000256" key="7">
    <source>
        <dbReference type="ARBA" id="ARBA00023277"/>
    </source>
</evidence>
<proteinExistence type="inferred from homology"/>
<evidence type="ECO:0000313" key="13">
    <source>
        <dbReference type="EMBL" id="KAK0386815.1"/>
    </source>
</evidence>
<name>A0AA39GGA8_SARSR</name>
<dbReference type="InterPro" id="IPR013783">
    <property type="entry name" value="Ig-like_fold"/>
</dbReference>
<evidence type="ECO:0000256" key="4">
    <source>
        <dbReference type="ARBA" id="ARBA00022729"/>
    </source>
</evidence>
<dbReference type="InterPro" id="IPR001764">
    <property type="entry name" value="Glyco_hydro_3_N"/>
</dbReference>